<dbReference type="Proteomes" id="UP000199220">
    <property type="component" value="Unassembled WGS sequence"/>
</dbReference>
<evidence type="ECO:0000313" key="2">
    <source>
        <dbReference type="Proteomes" id="UP000199220"/>
    </source>
</evidence>
<gene>
    <name evidence="1" type="ORF">SAMN04488554_3275</name>
</gene>
<dbReference type="InterPro" id="IPR025394">
    <property type="entry name" value="DUF4127"/>
</dbReference>
<keyword evidence="2" id="KW-1185">Reference proteome</keyword>
<reference evidence="2" key="1">
    <citation type="submission" date="2016-10" db="EMBL/GenBank/DDBJ databases">
        <authorList>
            <person name="Varghese N."/>
            <person name="Submissions S."/>
        </authorList>
    </citation>
    <scope>NUCLEOTIDE SEQUENCE [LARGE SCALE GENOMIC DNA]</scope>
    <source>
        <strain evidence="2">DSM 21368</strain>
    </source>
</reference>
<evidence type="ECO:0000313" key="1">
    <source>
        <dbReference type="EMBL" id="SEE86724.1"/>
    </source>
</evidence>
<proteinExistence type="predicted"/>
<dbReference type="RefSeq" id="WP_089774097.1">
    <property type="nucleotide sequence ID" value="NZ_FNTX01000002.1"/>
</dbReference>
<dbReference type="Pfam" id="PF13552">
    <property type="entry name" value="DUF4127"/>
    <property type="match status" value="1"/>
</dbReference>
<sequence>MRIALLPPDERPNTAGYAEWFGRCCGVDVLLPPRHLMPRFREGANTAGLAVWLREIDRDVDAVVLSLDLLVHGGLIPSRNTPDGILDALPRLEVLRGLTSPITAYQVVTRLPHYDNNTRSRQEPEYWATHGRRLFELSQAWDNYEHGETDTDQVSAAREAVPADAVADLVGRRLRNHTINLTALSLLADGTVATLAITSDDTAPRGLPASDRRALDRWNNRLGTHALFYPGADEVPSVLTARVAAEAQGVTPRICVRCPEPGGLDRTAPYEDRPLNDGIGNQIRALGAVRVDDPADADVVLVVYPPSTTPGDWTGEAPEPSTPAEREGLVAEVEALLADDRRVALADVRYANGSDPLLVDALDGANLLQRLVSYGGWNTAGNTLGTTLATAASETIDNSDEACHEREQFRANKIIKDGHYLPVLRPRLLHELRERGLTDPPLEEIPDLERRVEAELNDWASGIGALNGWRVRHVRWPWNYLFTVDFDLERIQ</sequence>
<dbReference type="OrthoDB" id="9789552at2"/>
<accession>A0A1H5MBS1</accession>
<protein>
    <recommendedName>
        <fullName evidence="3">DUF4127 family protein</fullName>
    </recommendedName>
</protein>
<name>A0A1H5MBS1_9MICO</name>
<evidence type="ECO:0008006" key="3">
    <source>
        <dbReference type="Google" id="ProtNLM"/>
    </source>
</evidence>
<dbReference type="EMBL" id="FNTX01000002">
    <property type="protein sequence ID" value="SEE86724.1"/>
    <property type="molecule type" value="Genomic_DNA"/>
</dbReference>
<dbReference type="STRING" id="648782.SAMN04488554_3275"/>
<dbReference type="AlphaFoldDB" id="A0A1H5MBS1"/>
<organism evidence="1 2">
    <name type="scientific">Ruania alba</name>
    <dbReference type="NCBI Taxonomy" id="648782"/>
    <lineage>
        <taxon>Bacteria</taxon>
        <taxon>Bacillati</taxon>
        <taxon>Actinomycetota</taxon>
        <taxon>Actinomycetes</taxon>
        <taxon>Micrococcales</taxon>
        <taxon>Ruaniaceae</taxon>
        <taxon>Ruania</taxon>
    </lineage>
</organism>